<name>A0A0U4Y8Q5_9PROT</name>
<keyword evidence="2" id="KW-0808">Transferase</keyword>
<accession>A0A0U4Y8Q5</accession>
<dbReference type="InterPro" id="IPR002654">
    <property type="entry name" value="Glyco_trans_25"/>
</dbReference>
<feature type="domain" description="Glycosyl transferase family 25" evidence="1">
    <location>
        <begin position="55"/>
        <end position="186"/>
    </location>
</feature>
<evidence type="ECO:0000259" key="1">
    <source>
        <dbReference type="Pfam" id="PF01755"/>
    </source>
</evidence>
<protein>
    <submittedName>
        <fullName evidence="2">Glycosyl transferase</fullName>
    </submittedName>
</protein>
<reference evidence="2" key="2">
    <citation type="submission" date="2014-09" db="EMBL/GenBank/DDBJ databases">
        <authorList>
            <person name="Magalhaes I.L.F."/>
            <person name="Oliveira U."/>
            <person name="Santos F.R."/>
            <person name="Vidigal T.H.D.A."/>
            <person name="Brescovit A.D."/>
            <person name="Santos A.J."/>
        </authorList>
    </citation>
    <scope>NUCLEOTIDE SEQUENCE</scope>
    <source>
        <strain evidence="2">LMG 23848T</strain>
    </source>
</reference>
<sequence length="237" mass="25320">MFKFFISNDTTPGQTDRFLRLNAHVPELVRSIGVSEQTLDVQAMKQMNLITAECQFSPRAFAAALSHVALWGNVAQHKTAVHVFENNAVLCANFEAESTRILASLPEDWDFVLWGNTPGATIQFDVLPELALFSGAVQPPYSARGAAALSEMNVTSLAFPLMATQSIAGYAISPSGAEKLIKACVPLTSTSVPAANGQDGNVAAQTLPQLMSLHYSTMKAYVCVPPLCMTDASAPSL</sequence>
<dbReference type="Pfam" id="PF01755">
    <property type="entry name" value="Glyco_transf_25"/>
    <property type="match status" value="1"/>
</dbReference>
<dbReference type="STRING" id="431306.AGA_165"/>
<evidence type="ECO:0000313" key="5">
    <source>
        <dbReference type="Proteomes" id="UP000657200"/>
    </source>
</evidence>
<reference evidence="3 5" key="3">
    <citation type="journal article" date="2020" name="Int. J. Syst. Evol. Microbiol.">
        <title>Novel acetic acid bacteria from cider fermentations: Acetobacter conturbans sp. nov. and Acetobacter fallax sp. nov.</title>
        <authorList>
            <person name="Sombolestani A.S."/>
            <person name="Cleenwerck I."/>
            <person name="Cnockaert M."/>
            <person name="Borremans W."/>
            <person name="Wieme A.D."/>
            <person name="De Vuyst L."/>
            <person name="Vandamme P."/>
        </authorList>
    </citation>
    <scope>NUCLEOTIDE SEQUENCE [LARGE SCALE GENOMIC DNA]</scope>
    <source>
        <strain evidence="3 5">LMG 23848</strain>
    </source>
</reference>
<dbReference type="EMBL" id="LN609302">
    <property type="protein sequence ID" value="CEF53347.1"/>
    <property type="molecule type" value="Genomic_DNA"/>
</dbReference>
<keyword evidence="5" id="KW-1185">Reference proteome</keyword>
<gene>
    <name evidence="2" type="ORF">AGA_165</name>
    <name evidence="3" type="ORF">GOB80_08780</name>
</gene>
<dbReference type="Proteomes" id="UP000657200">
    <property type="component" value="Unassembled WGS sequence"/>
</dbReference>
<dbReference type="GO" id="GO:0016740">
    <property type="term" value="F:transferase activity"/>
    <property type="evidence" value="ECO:0007669"/>
    <property type="project" value="UniProtKB-KW"/>
</dbReference>
<dbReference type="EMBL" id="WOTE01000004">
    <property type="protein sequence ID" value="NHO39775.1"/>
    <property type="molecule type" value="Genomic_DNA"/>
</dbReference>
<dbReference type="Proteomes" id="UP000068250">
    <property type="component" value="Chromosome I"/>
</dbReference>
<proteinExistence type="predicted"/>
<dbReference type="AlphaFoldDB" id="A0A0U4Y8Q5"/>
<dbReference type="RefSeq" id="WP_059022547.1">
    <property type="nucleotide sequence ID" value="NZ_LN609302.1"/>
</dbReference>
<dbReference type="PATRIC" id="fig|431306.5.peg.110"/>
<evidence type="ECO:0000313" key="2">
    <source>
        <dbReference type="EMBL" id="CEF53347.1"/>
    </source>
</evidence>
<dbReference type="OrthoDB" id="259382at2"/>
<evidence type="ECO:0000313" key="4">
    <source>
        <dbReference type="Proteomes" id="UP000068250"/>
    </source>
</evidence>
<evidence type="ECO:0000313" key="3">
    <source>
        <dbReference type="EMBL" id="NHO39775.1"/>
    </source>
</evidence>
<organism evidence="2 4">
    <name type="scientific">Acetobacter ghanensis</name>
    <dbReference type="NCBI Taxonomy" id="431306"/>
    <lineage>
        <taxon>Bacteria</taxon>
        <taxon>Pseudomonadati</taxon>
        <taxon>Pseudomonadota</taxon>
        <taxon>Alphaproteobacteria</taxon>
        <taxon>Acetobacterales</taxon>
        <taxon>Acetobacteraceae</taxon>
        <taxon>Acetobacter</taxon>
    </lineage>
</organism>
<reference evidence="4" key="1">
    <citation type="submission" date="2014-09" db="EMBL/GenBank/DDBJ databases">
        <authorList>
            <person name="Illeghems K.G."/>
        </authorList>
    </citation>
    <scope>NUCLEOTIDE SEQUENCE [LARGE SCALE GENOMIC DNA]</scope>
    <source>
        <strain evidence="4">LMG 23848T</strain>
    </source>
</reference>